<keyword evidence="1" id="KW-0472">Membrane</keyword>
<dbReference type="Proteomes" id="UP000561045">
    <property type="component" value="Unassembled WGS sequence"/>
</dbReference>
<protein>
    <submittedName>
        <fullName evidence="2">Uncharacterized protein</fullName>
    </submittedName>
</protein>
<comment type="caution">
    <text evidence="2">The sequence shown here is derived from an EMBL/GenBank/DDBJ whole genome shotgun (WGS) entry which is preliminary data.</text>
</comment>
<evidence type="ECO:0000313" key="3">
    <source>
        <dbReference type="Proteomes" id="UP000561045"/>
    </source>
</evidence>
<sequence>MDRARFPHHDSVWQAPAPLWGGVRERTLRPALLRFADDDFMERIAAILAQPDSAARTAALAALQARGETWRDGMPATPKPAPAAPPLARRIAARIGKPLRLNVQAEAPEVAAPVERPLKLFQPAHQRYYLVGASLVCGVPGLPDRALDSAKKEAVRFVVRRLLPTTANTAGAFAKPTHTAYDPQQWQEYAWVGGRWVVAASDAAADGEEMLPLFPLAWREAGPAGERPRRMWAGLVPVGKREAYLGGAIDDAAAPPASDSGAVEDDDARLTLLRKTVTGPWRQLIEQGWAHYNRHERSSPVAVDQKFLDDEEGRSTLARRRLREAMQIGGWYVLTDFASWLAAELPNVWQAVRARAAGTALPAMSAAERGFFDALDAAQVGGGLANSLAEAVGNAYQANPEGLAYDAGKSVSENAQRLFAMPSSLCAALVAADAARSALEAASGVFAWTGLAARRGWPGFLYPLADGVVPTDAPLPMPLAEQDAAFQISPLERRHFRALNRLVELAAAALPAAPDRAKLLNVTAPPRLEAENWFVIRCVYLKPECFKHGALLSAPTEAFQLASFFDPDAPARPIRIGLPVDTSAAGLRKFDKNTAFVMSDLLCGQVARAKGLGLIDLVRSVLPWPLHKDLDVGDMGPCSKNDPNQLGMICSLSIPIITLCALILLLVMVALLDMIFAWLPFFAICFPILKKKGGGS</sequence>
<feature type="transmembrane region" description="Helical" evidence="1">
    <location>
        <begin position="656"/>
        <end position="689"/>
    </location>
</feature>
<gene>
    <name evidence="2" type="ORF">GGR36_002604</name>
</gene>
<organism evidence="2 3">
    <name type="scientific">Niveibacterium umoris</name>
    <dbReference type="NCBI Taxonomy" id="1193620"/>
    <lineage>
        <taxon>Bacteria</taxon>
        <taxon>Pseudomonadati</taxon>
        <taxon>Pseudomonadota</taxon>
        <taxon>Betaproteobacteria</taxon>
        <taxon>Rhodocyclales</taxon>
        <taxon>Rhodocyclaceae</taxon>
        <taxon>Niveibacterium</taxon>
    </lineage>
</organism>
<evidence type="ECO:0000313" key="2">
    <source>
        <dbReference type="EMBL" id="MBB4013258.1"/>
    </source>
</evidence>
<dbReference type="AlphaFoldDB" id="A0A840BNZ5"/>
<keyword evidence="3" id="KW-1185">Reference proteome</keyword>
<reference evidence="2 3" key="1">
    <citation type="submission" date="2020-08" db="EMBL/GenBank/DDBJ databases">
        <title>Genomic Encyclopedia of Type Strains, Phase IV (KMG-IV): sequencing the most valuable type-strain genomes for metagenomic binning, comparative biology and taxonomic classification.</title>
        <authorList>
            <person name="Goeker M."/>
        </authorList>
    </citation>
    <scope>NUCLEOTIDE SEQUENCE [LARGE SCALE GENOMIC DNA]</scope>
    <source>
        <strain evidence="2 3">DSM 106739</strain>
    </source>
</reference>
<dbReference type="RefSeq" id="WP_183635158.1">
    <property type="nucleotide sequence ID" value="NZ_BAABLE010000005.1"/>
</dbReference>
<accession>A0A840BNZ5</accession>
<proteinExistence type="predicted"/>
<evidence type="ECO:0000256" key="1">
    <source>
        <dbReference type="SAM" id="Phobius"/>
    </source>
</evidence>
<name>A0A840BNZ5_9RHOO</name>
<dbReference type="EMBL" id="JACIET010000002">
    <property type="protein sequence ID" value="MBB4013258.1"/>
    <property type="molecule type" value="Genomic_DNA"/>
</dbReference>
<keyword evidence="1" id="KW-0812">Transmembrane</keyword>
<keyword evidence="1" id="KW-1133">Transmembrane helix</keyword>